<dbReference type="AlphaFoldDB" id="A0A142CX31"/>
<sequence>MTFYTATSNCLPGIRAKHSLETVLQLSRIIQLNINLEVPPEFALSIENGVIEAVKHLFQKKAVAPSSVHGKGRVRQGFTGTNLLVLRVAVEGYSLGEIELELIADSLKEHIEKELGFKTTVSISELSIQRVGKLPLVRFQRRRVNFRGGRVLEVPLSATGRSVKVDMDKLQREVEKILQEAGISEELLELTKKEEKSESTGLLERSLVSKLSGIRGITLN</sequence>
<proteinExistence type="predicted"/>
<dbReference type="Proteomes" id="UP000073604">
    <property type="component" value="Chromosome"/>
</dbReference>
<dbReference type="KEGG" id="tpep:A0127_09250"/>
<protein>
    <submittedName>
        <fullName evidence="1">Uncharacterized protein</fullName>
    </submittedName>
</protein>
<gene>
    <name evidence="1" type="ORF">A0127_09250</name>
</gene>
<dbReference type="STRING" id="53952.A0127_09250"/>
<dbReference type="EMBL" id="CP014750">
    <property type="protein sequence ID" value="AMQ19333.1"/>
    <property type="molecule type" value="Genomic_DNA"/>
</dbReference>
<accession>A0A142CX31</accession>
<organism evidence="1 2">
    <name type="scientific">Thermococcus peptonophilus</name>
    <dbReference type="NCBI Taxonomy" id="53952"/>
    <lineage>
        <taxon>Archaea</taxon>
        <taxon>Methanobacteriati</taxon>
        <taxon>Methanobacteriota</taxon>
        <taxon>Thermococci</taxon>
        <taxon>Thermococcales</taxon>
        <taxon>Thermococcaceae</taxon>
        <taxon>Thermococcus</taxon>
    </lineage>
</organism>
<name>A0A142CX31_9EURY</name>
<keyword evidence="2" id="KW-1185">Reference proteome</keyword>
<evidence type="ECO:0000313" key="2">
    <source>
        <dbReference type="Proteomes" id="UP000073604"/>
    </source>
</evidence>
<evidence type="ECO:0000313" key="1">
    <source>
        <dbReference type="EMBL" id="AMQ19333.1"/>
    </source>
</evidence>
<reference evidence="2" key="1">
    <citation type="submission" date="2016-03" db="EMBL/GenBank/DDBJ databases">
        <authorList>
            <person name="Oger P.M."/>
        </authorList>
    </citation>
    <scope>NUCLEOTIDE SEQUENCE [LARGE SCALE GENOMIC DNA]</scope>
    <source>
        <strain evidence="2">OG-1</strain>
    </source>
</reference>